<keyword evidence="8" id="KW-1185">Reference proteome</keyword>
<reference evidence="7 8" key="1">
    <citation type="submission" date="2018-09" db="EMBL/GenBank/DDBJ databases">
        <title>Genomic Encyclopedia of Archaeal and Bacterial Type Strains, Phase II (KMG-II): from individual species to whole genera.</title>
        <authorList>
            <person name="Goeker M."/>
        </authorList>
    </citation>
    <scope>NUCLEOTIDE SEQUENCE [LARGE SCALE GENOMIC DNA]</scope>
    <source>
        <strain evidence="7 8">DSM 17008</strain>
    </source>
</reference>
<organism evidence="7 8">
    <name type="scientific">Sinobaca qinghaiensis</name>
    <dbReference type="NCBI Taxonomy" id="342944"/>
    <lineage>
        <taxon>Bacteria</taxon>
        <taxon>Bacillati</taxon>
        <taxon>Bacillota</taxon>
        <taxon>Bacilli</taxon>
        <taxon>Bacillales</taxon>
        <taxon>Sporolactobacillaceae</taxon>
        <taxon>Sinobaca</taxon>
    </lineage>
</organism>
<keyword evidence="7" id="KW-0808">Transferase</keyword>
<dbReference type="SMART" id="SM01006">
    <property type="entry name" value="AlcB"/>
    <property type="match status" value="1"/>
</dbReference>
<evidence type="ECO:0000259" key="6">
    <source>
        <dbReference type="PROSITE" id="PS51186"/>
    </source>
</evidence>
<evidence type="ECO:0000256" key="3">
    <source>
        <dbReference type="ARBA" id="ARBA00020586"/>
    </source>
</evidence>
<protein>
    <recommendedName>
        <fullName evidence="3">Lysine N-acyltransferase MbtK</fullName>
    </recommendedName>
    <alternativeName>
        <fullName evidence="5">Mycobactin synthase protein K</fullName>
    </alternativeName>
</protein>
<dbReference type="PANTHER" id="PTHR31438:SF1">
    <property type="entry name" value="LYSINE N-ACYLTRANSFERASE C17G9.06C-RELATED"/>
    <property type="match status" value="1"/>
</dbReference>
<dbReference type="Gene3D" id="3.40.630.30">
    <property type="match status" value="1"/>
</dbReference>
<dbReference type="Proteomes" id="UP000285120">
    <property type="component" value="Unassembled WGS sequence"/>
</dbReference>
<dbReference type="Pfam" id="PF13523">
    <property type="entry name" value="Acetyltransf_8"/>
    <property type="match status" value="1"/>
</dbReference>
<gene>
    <name evidence="7" type="ORF">ATL39_0084</name>
</gene>
<dbReference type="GO" id="GO:0046677">
    <property type="term" value="P:response to antibiotic"/>
    <property type="evidence" value="ECO:0007669"/>
    <property type="project" value="UniProtKB-KW"/>
</dbReference>
<feature type="domain" description="N-acetyltransferase" evidence="6">
    <location>
        <begin position="15"/>
        <end position="179"/>
    </location>
</feature>
<evidence type="ECO:0000256" key="4">
    <source>
        <dbReference type="ARBA" id="ARBA00023251"/>
    </source>
</evidence>
<proteinExistence type="predicted"/>
<evidence type="ECO:0000313" key="8">
    <source>
        <dbReference type="Proteomes" id="UP000285120"/>
    </source>
</evidence>
<sequence length="191" mass="22405">MTASFPNPSIFTDAITFRPFERQKDEAMLLEWMHKPHVIPYWHLNLSKTAFSRHLDKALSDTHQRLWIGLYEGIPMSYWETYQAKKDIIARFYHPHPSDEGVHLLFGPETHLDRGLAFPFLAAMTDRLFSENPNTEKVMAEPDIRNEKMIHIFYKCGYEPIKPIQLPDKTGLLMACRRDSFKKAVEMYESS</sequence>
<dbReference type="OrthoDB" id="9795206at2"/>
<dbReference type="GO" id="GO:0016410">
    <property type="term" value="F:N-acyltransferase activity"/>
    <property type="evidence" value="ECO:0007669"/>
    <property type="project" value="TreeGrafter"/>
</dbReference>
<accession>A0A419V711</accession>
<comment type="pathway">
    <text evidence="2">Siderophore biosynthesis.</text>
</comment>
<dbReference type="PANTHER" id="PTHR31438">
    <property type="entry name" value="LYSINE N-ACYLTRANSFERASE C17G9.06C-RELATED"/>
    <property type="match status" value="1"/>
</dbReference>
<dbReference type="InterPro" id="IPR000182">
    <property type="entry name" value="GNAT_dom"/>
</dbReference>
<dbReference type="EMBL" id="RAPK01000006">
    <property type="protein sequence ID" value="RKD75874.1"/>
    <property type="molecule type" value="Genomic_DNA"/>
</dbReference>
<dbReference type="InterPro" id="IPR016181">
    <property type="entry name" value="Acyl_CoA_acyltransferase"/>
</dbReference>
<dbReference type="AlphaFoldDB" id="A0A419V711"/>
<evidence type="ECO:0000256" key="5">
    <source>
        <dbReference type="ARBA" id="ARBA00031122"/>
    </source>
</evidence>
<dbReference type="PROSITE" id="PS51186">
    <property type="entry name" value="GNAT"/>
    <property type="match status" value="1"/>
</dbReference>
<evidence type="ECO:0000256" key="1">
    <source>
        <dbReference type="ARBA" id="ARBA00003818"/>
    </source>
</evidence>
<comment type="function">
    <text evidence="1">Acyltransferase required for the direct transfer of medium- to long-chain fatty acyl moieties from a carrier protein (MbtL) on to the epsilon-amino group of lysine residue in the mycobactin core.</text>
</comment>
<keyword evidence="4" id="KW-0046">Antibiotic resistance</keyword>
<dbReference type="RefSeq" id="WP_120191303.1">
    <property type="nucleotide sequence ID" value="NZ_RAPK01000006.1"/>
</dbReference>
<evidence type="ECO:0000256" key="2">
    <source>
        <dbReference type="ARBA" id="ARBA00004924"/>
    </source>
</evidence>
<dbReference type="GO" id="GO:0019290">
    <property type="term" value="P:siderophore biosynthetic process"/>
    <property type="evidence" value="ECO:0007669"/>
    <property type="project" value="InterPro"/>
</dbReference>
<evidence type="ECO:0000313" key="7">
    <source>
        <dbReference type="EMBL" id="RKD75874.1"/>
    </source>
</evidence>
<name>A0A419V711_9BACL</name>
<comment type="caution">
    <text evidence="7">The sequence shown here is derived from an EMBL/GenBank/DDBJ whole genome shotgun (WGS) entry which is preliminary data.</text>
</comment>
<dbReference type="InterPro" id="IPR019432">
    <property type="entry name" value="Acyltransferase_MbtK/IucB-like"/>
</dbReference>
<dbReference type="SUPFAM" id="SSF55729">
    <property type="entry name" value="Acyl-CoA N-acyltransferases (Nat)"/>
    <property type="match status" value="1"/>
</dbReference>